<reference evidence="2 3" key="1">
    <citation type="submission" date="2023-05" db="EMBL/GenBank/DDBJ databases">
        <title>B98-5 Cell Line De Novo Hybrid Assembly: An Optical Mapping Approach.</title>
        <authorList>
            <person name="Kananen K."/>
            <person name="Auerbach J.A."/>
            <person name="Kautto E."/>
            <person name="Blachly J.S."/>
        </authorList>
    </citation>
    <scope>NUCLEOTIDE SEQUENCE [LARGE SCALE GENOMIC DNA]</scope>
    <source>
        <strain evidence="2">B95-8</strain>
        <tissue evidence="2">Cell line</tissue>
    </source>
</reference>
<keyword evidence="3" id="KW-1185">Reference proteome</keyword>
<accession>A0ABQ9WCD9</accession>
<gene>
    <name evidence="2" type="ORF">P7K49_000698</name>
</gene>
<evidence type="ECO:0000313" key="2">
    <source>
        <dbReference type="EMBL" id="KAK2119312.1"/>
    </source>
</evidence>
<comment type="caution">
    <text evidence="2">The sequence shown here is derived from an EMBL/GenBank/DDBJ whole genome shotgun (WGS) entry which is preliminary data.</text>
</comment>
<feature type="region of interest" description="Disordered" evidence="1">
    <location>
        <begin position="135"/>
        <end position="165"/>
    </location>
</feature>
<organism evidence="2 3">
    <name type="scientific">Saguinus oedipus</name>
    <name type="common">Cotton-top tamarin</name>
    <name type="synonym">Oedipomidas oedipus</name>
    <dbReference type="NCBI Taxonomy" id="9490"/>
    <lineage>
        <taxon>Eukaryota</taxon>
        <taxon>Metazoa</taxon>
        <taxon>Chordata</taxon>
        <taxon>Craniata</taxon>
        <taxon>Vertebrata</taxon>
        <taxon>Euteleostomi</taxon>
        <taxon>Mammalia</taxon>
        <taxon>Eutheria</taxon>
        <taxon>Euarchontoglires</taxon>
        <taxon>Primates</taxon>
        <taxon>Haplorrhini</taxon>
        <taxon>Platyrrhini</taxon>
        <taxon>Cebidae</taxon>
        <taxon>Callitrichinae</taxon>
        <taxon>Saguinus</taxon>
    </lineage>
</organism>
<feature type="region of interest" description="Disordered" evidence="1">
    <location>
        <begin position="1"/>
        <end position="50"/>
    </location>
</feature>
<protein>
    <submittedName>
        <fullName evidence="2">Uncharacterized protein</fullName>
    </submittedName>
</protein>
<name>A0ABQ9WCD9_SAGOE</name>
<evidence type="ECO:0000256" key="1">
    <source>
        <dbReference type="SAM" id="MobiDB-lite"/>
    </source>
</evidence>
<feature type="region of interest" description="Disordered" evidence="1">
    <location>
        <begin position="63"/>
        <end position="84"/>
    </location>
</feature>
<proteinExistence type="predicted"/>
<dbReference type="Proteomes" id="UP001266305">
    <property type="component" value="Unassembled WGS sequence"/>
</dbReference>
<feature type="non-terminal residue" evidence="2">
    <location>
        <position position="165"/>
    </location>
</feature>
<dbReference type="EMBL" id="JASSZA010000001">
    <property type="protein sequence ID" value="KAK2119312.1"/>
    <property type="molecule type" value="Genomic_DNA"/>
</dbReference>
<sequence length="165" mass="18218">MGNLLSIFRPRSRRRPLPGRVPRAPIAREASRPGPAPAADPMLTPLTPGPDRFLFNVKESRKPSPASFFSAPRRPPNTGAPVAVPPAVDCRLVLRKRTVLSARNSLVFRHPSSVRIPPPSSTFTLRPQEEVVGARKPIPIPARLPNQTKVRTQGKPRRAIEEEDQ</sequence>
<evidence type="ECO:0000313" key="3">
    <source>
        <dbReference type="Proteomes" id="UP001266305"/>
    </source>
</evidence>